<dbReference type="AlphaFoldDB" id="A0A7G6T5B9"/>
<dbReference type="Gene3D" id="3.20.20.140">
    <property type="entry name" value="Metal-dependent hydrolases"/>
    <property type="match status" value="1"/>
</dbReference>
<name>A0A7G6T5B9_9HYPH</name>
<dbReference type="Proteomes" id="UP000515465">
    <property type="component" value="Plasmid p_1"/>
</dbReference>
<reference evidence="2" key="1">
    <citation type="journal article" date="2020" name="Mol. Plant Microbe Interact.">
        <title>Complete genome sequences of four natural Pseudomonas isolates that catabolize a wide range of aromatic compounds relevant to lignin valorization.</title>
        <authorList>
            <person name="Hatmaker E.A."/>
            <person name="Presle G."/>
            <person name="Cannon O."/>
            <person name="Guss A.M."/>
            <person name="Elkins J.G."/>
        </authorList>
    </citation>
    <scope>NUCLEOTIDE SEQUENCE</scope>
    <source>
        <strain evidence="2">583</strain>
        <plasmid evidence="2">p_1</plasmid>
    </source>
</reference>
<feature type="compositionally biased region" description="Basic and acidic residues" evidence="1">
    <location>
        <begin position="145"/>
        <end position="160"/>
    </location>
</feature>
<geneLocation type="plasmid" evidence="2 3">
    <name>p_1</name>
</geneLocation>
<evidence type="ECO:0000313" key="3">
    <source>
        <dbReference type="Proteomes" id="UP000515465"/>
    </source>
</evidence>
<sequence length="160" mass="17204">MGGGNVRAEWNMRRQSPTVSSGISDGIKKRRIDSAPRGEELVVEELLSDDATVASENIAGMSDRSRRLFDGMIASAPSVSGACPSPHEQIRGDNSCAQSDATLGCYLSVAAEIPHSDRTRALVTEFPTDRIPTETDGPVTQVDGRPSERADGNNCRRRDC</sequence>
<feature type="compositionally biased region" description="Polar residues" evidence="1">
    <location>
        <begin position="13"/>
        <end position="23"/>
    </location>
</feature>
<dbReference type="RefSeq" id="WP_183465933.1">
    <property type="nucleotide sequence ID" value="NZ_CP050299.1"/>
</dbReference>
<feature type="region of interest" description="Disordered" evidence="1">
    <location>
        <begin position="1"/>
        <end position="32"/>
    </location>
</feature>
<protein>
    <submittedName>
        <fullName evidence="2">Uncharacterized protein</fullName>
    </submittedName>
</protein>
<gene>
    <name evidence="2" type="ORF">HB778_40205</name>
</gene>
<accession>A0A7G6T5B9</accession>
<proteinExistence type="predicted"/>
<evidence type="ECO:0000256" key="1">
    <source>
        <dbReference type="SAM" id="MobiDB-lite"/>
    </source>
</evidence>
<organism evidence="2 3">
    <name type="scientific">Mesorhizobium huakuii</name>
    <dbReference type="NCBI Taxonomy" id="28104"/>
    <lineage>
        <taxon>Bacteria</taxon>
        <taxon>Pseudomonadati</taxon>
        <taxon>Pseudomonadota</taxon>
        <taxon>Alphaproteobacteria</taxon>
        <taxon>Hyphomicrobiales</taxon>
        <taxon>Phyllobacteriaceae</taxon>
        <taxon>Mesorhizobium</taxon>
    </lineage>
</organism>
<keyword evidence="2" id="KW-0614">Plasmid</keyword>
<feature type="region of interest" description="Disordered" evidence="1">
    <location>
        <begin position="124"/>
        <end position="160"/>
    </location>
</feature>
<dbReference type="EMBL" id="CP050299">
    <property type="protein sequence ID" value="QND61951.1"/>
    <property type="molecule type" value="Genomic_DNA"/>
</dbReference>
<evidence type="ECO:0000313" key="2">
    <source>
        <dbReference type="EMBL" id="QND61951.1"/>
    </source>
</evidence>